<dbReference type="EMBL" id="MU250535">
    <property type="protein sequence ID" value="KAG7445962.1"/>
    <property type="molecule type" value="Genomic_DNA"/>
</dbReference>
<proteinExistence type="predicted"/>
<reference evidence="1" key="1">
    <citation type="submission" date="2020-11" db="EMBL/GenBank/DDBJ databases">
        <title>Adaptations for nitrogen fixation in a non-lichenized fungal sporocarp promotes dispersal by wood-feeding termites.</title>
        <authorList>
            <consortium name="DOE Joint Genome Institute"/>
            <person name="Koch R.A."/>
            <person name="Yoon G."/>
            <person name="Arayal U."/>
            <person name="Lail K."/>
            <person name="Amirebrahimi M."/>
            <person name="Labutti K."/>
            <person name="Lipzen A."/>
            <person name="Riley R."/>
            <person name="Barry K."/>
            <person name="Henrissat B."/>
            <person name="Grigoriev I.V."/>
            <person name="Herr J.R."/>
            <person name="Aime M.C."/>
        </authorList>
    </citation>
    <scope>NUCLEOTIDE SEQUENCE</scope>
    <source>
        <strain evidence="1">MCA 3950</strain>
    </source>
</reference>
<sequence length="193" mass="21828">MPSANDFGNIRLLKKDYLRGLFSQNDNAAYGNSRHPIFPNGNNGDSPSRLVHNYEPREVLVSLSFLTSAHMIFQAPLIPPEFRGILYTLLKITFHGLQDDLSGMDSRSVTMFCLSQPRKERHPTTYFGGFRNQRIWGRADIVKTSGIGFSDHAVVVPDRVAPTHFSRFDGRFNYHALEQARTVTGASQPQRFV</sequence>
<protein>
    <submittedName>
        <fullName evidence="1">Uncharacterized protein</fullName>
    </submittedName>
</protein>
<dbReference type="GeneID" id="66101507"/>
<gene>
    <name evidence="1" type="ORF">BT62DRAFT_1076375</name>
</gene>
<comment type="caution">
    <text evidence="1">The sequence shown here is derived from an EMBL/GenBank/DDBJ whole genome shotgun (WGS) entry which is preliminary data.</text>
</comment>
<name>A0A9P7VSV9_9AGAR</name>
<organism evidence="1 2">
    <name type="scientific">Guyanagaster necrorhizus</name>
    <dbReference type="NCBI Taxonomy" id="856835"/>
    <lineage>
        <taxon>Eukaryota</taxon>
        <taxon>Fungi</taxon>
        <taxon>Dikarya</taxon>
        <taxon>Basidiomycota</taxon>
        <taxon>Agaricomycotina</taxon>
        <taxon>Agaricomycetes</taxon>
        <taxon>Agaricomycetidae</taxon>
        <taxon>Agaricales</taxon>
        <taxon>Marasmiineae</taxon>
        <taxon>Physalacriaceae</taxon>
        <taxon>Guyanagaster</taxon>
    </lineage>
</organism>
<evidence type="ECO:0000313" key="2">
    <source>
        <dbReference type="Proteomes" id="UP000812287"/>
    </source>
</evidence>
<keyword evidence="2" id="KW-1185">Reference proteome</keyword>
<evidence type="ECO:0000313" key="1">
    <source>
        <dbReference type="EMBL" id="KAG7445962.1"/>
    </source>
</evidence>
<accession>A0A9P7VSV9</accession>
<dbReference type="Proteomes" id="UP000812287">
    <property type="component" value="Unassembled WGS sequence"/>
</dbReference>
<dbReference type="RefSeq" id="XP_043039462.1">
    <property type="nucleotide sequence ID" value="XM_043179213.1"/>
</dbReference>
<dbReference type="AlphaFoldDB" id="A0A9P7VSV9"/>